<comment type="caution">
    <text evidence="1">The sequence shown here is derived from an EMBL/GenBank/DDBJ whole genome shotgun (WGS) entry which is preliminary data.</text>
</comment>
<dbReference type="EMBL" id="SPUK01000003">
    <property type="protein sequence ID" value="TQV98294.1"/>
    <property type="molecule type" value="Genomic_DNA"/>
</dbReference>
<sequence>MPPRAAMASVEGQIYTANPAEIKPCEPHIGDRILVLANAFRQFFLFAETGEDRGRASPQVPFKTAAHYSRSGRLEHAPHQRHCQSPSDLHNIERDQDNTYDTASTYTHIHTYIRHTICLA</sequence>
<protein>
    <submittedName>
        <fullName evidence="1">Uncharacterized protein</fullName>
    </submittedName>
</protein>
<keyword evidence="2" id="KW-1185">Reference proteome</keyword>
<reference evidence="1 2" key="1">
    <citation type="journal article" date="2019" name="Appl. Microbiol. Biotechnol.">
        <title>Genome sequence of Isaria javanica and comparative genome analysis insights into family S53 peptidase evolution in fungal entomopathogens.</title>
        <authorList>
            <person name="Lin R."/>
            <person name="Zhang X."/>
            <person name="Xin B."/>
            <person name="Zou M."/>
            <person name="Gao Y."/>
            <person name="Qin F."/>
            <person name="Hu Q."/>
            <person name="Xie B."/>
            <person name="Cheng X."/>
        </authorList>
    </citation>
    <scope>NUCLEOTIDE SEQUENCE [LARGE SCALE GENOMIC DNA]</scope>
    <source>
        <strain evidence="1 2">IJ1G</strain>
    </source>
</reference>
<name>A0A545V993_9HYPO</name>
<evidence type="ECO:0000313" key="2">
    <source>
        <dbReference type="Proteomes" id="UP000315783"/>
    </source>
</evidence>
<organism evidence="1 2">
    <name type="scientific">Cordyceps javanica</name>
    <dbReference type="NCBI Taxonomy" id="43265"/>
    <lineage>
        <taxon>Eukaryota</taxon>
        <taxon>Fungi</taxon>
        <taxon>Dikarya</taxon>
        <taxon>Ascomycota</taxon>
        <taxon>Pezizomycotina</taxon>
        <taxon>Sordariomycetes</taxon>
        <taxon>Hypocreomycetidae</taxon>
        <taxon>Hypocreales</taxon>
        <taxon>Cordycipitaceae</taxon>
        <taxon>Cordyceps</taxon>
    </lineage>
</organism>
<evidence type="ECO:0000313" key="1">
    <source>
        <dbReference type="EMBL" id="TQV98294.1"/>
    </source>
</evidence>
<proteinExistence type="predicted"/>
<dbReference type="Proteomes" id="UP000315783">
    <property type="component" value="Unassembled WGS sequence"/>
</dbReference>
<dbReference type="AlphaFoldDB" id="A0A545V993"/>
<accession>A0A545V993</accession>
<gene>
    <name evidence="1" type="ORF">IF1G_02374</name>
</gene>